<name>A0A2J8RGT5_PONAB</name>
<sequence>MRWKKSKKLANLGKKVSSISLSCMASSSLVSDSSVPSDAHWIGSLGKHVSHNFEDRNEKNEQTTKHQ</sequence>
<evidence type="ECO:0000313" key="1">
    <source>
        <dbReference type="EMBL" id="PNJ07710.1"/>
    </source>
</evidence>
<organism evidence="1">
    <name type="scientific">Pongo abelii</name>
    <name type="common">Sumatran orangutan</name>
    <name type="synonym">Pongo pygmaeus abelii</name>
    <dbReference type="NCBI Taxonomy" id="9601"/>
    <lineage>
        <taxon>Eukaryota</taxon>
        <taxon>Metazoa</taxon>
        <taxon>Chordata</taxon>
        <taxon>Craniata</taxon>
        <taxon>Vertebrata</taxon>
        <taxon>Euteleostomi</taxon>
        <taxon>Mammalia</taxon>
        <taxon>Eutheria</taxon>
        <taxon>Euarchontoglires</taxon>
        <taxon>Primates</taxon>
        <taxon>Haplorrhini</taxon>
        <taxon>Catarrhini</taxon>
        <taxon>Hominidae</taxon>
        <taxon>Pongo</taxon>
    </lineage>
</organism>
<protein>
    <submittedName>
        <fullName evidence="1">CLEC12A isoform 8</fullName>
    </submittedName>
</protein>
<accession>A0A2J8RGT5</accession>
<reference evidence="1" key="1">
    <citation type="submission" date="2017-12" db="EMBL/GenBank/DDBJ databases">
        <title>High-resolution comparative analysis of great ape genomes.</title>
        <authorList>
            <person name="Pollen A."/>
            <person name="Hastie A."/>
            <person name="Hormozdiari F."/>
            <person name="Dougherty M."/>
            <person name="Liu R."/>
            <person name="Chaisson M."/>
            <person name="Hoppe E."/>
            <person name="Hill C."/>
            <person name="Pang A."/>
            <person name="Hillier L."/>
            <person name="Baker C."/>
            <person name="Armstrong J."/>
            <person name="Shendure J."/>
            <person name="Paten B."/>
            <person name="Wilson R."/>
            <person name="Chao H."/>
            <person name="Schneider V."/>
            <person name="Ventura M."/>
            <person name="Kronenberg Z."/>
            <person name="Murali S."/>
            <person name="Gordon D."/>
            <person name="Cantsilieris S."/>
            <person name="Munson K."/>
            <person name="Nelson B."/>
            <person name="Raja A."/>
            <person name="Underwood J."/>
            <person name="Diekhans M."/>
            <person name="Fiddes I."/>
            <person name="Haussler D."/>
            <person name="Eichler E."/>
        </authorList>
    </citation>
    <scope>NUCLEOTIDE SEQUENCE [LARGE SCALE GENOMIC DNA]</scope>
    <source>
        <strain evidence="1">Susie</strain>
    </source>
</reference>
<gene>
    <name evidence="1" type="ORF">CR201_G0051069</name>
</gene>
<comment type="caution">
    <text evidence="1">The sequence shown here is derived from an EMBL/GenBank/DDBJ whole genome shotgun (WGS) entry which is preliminary data.</text>
</comment>
<dbReference type="EMBL" id="NDHI03003696">
    <property type="protein sequence ID" value="PNJ07710.1"/>
    <property type="molecule type" value="Genomic_DNA"/>
</dbReference>
<dbReference type="AlphaFoldDB" id="A0A2J8RGT5"/>
<proteinExistence type="predicted"/>